<dbReference type="Proteomes" id="UP000886876">
    <property type="component" value="Unassembled WGS sequence"/>
</dbReference>
<proteinExistence type="predicted"/>
<dbReference type="AlphaFoldDB" id="A0A9D1G3Y9"/>
<name>A0A9D1G3Y9_9FIRM</name>
<gene>
    <name evidence="1" type="ORF">IAD42_02740</name>
</gene>
<organism evidence="1 2">
    <name type="scientific">Candidatus Scatomorpha pullistercoris</name>
    <dbReference type="NCBI Taxonomy" id="2840929"/>
    <lineage>
        <taxon>Bacteria</taxon>
        <taxon>Bacillati</taxon>
        <taxon>Bacillota</taxon>
        <taxon>Clostridia</taxon>
        <taxon>Eubacteriales</taxon>
        <taxon>Candidatus Scatomorpha</taxon>
    </lineage>
</organism>
<evidence type="ECO:0000313" key="2">
    <source>
        <dbReference type="Proteomes" id="UP000886876"/>
    </source>
</evidence>
<dbReference type="EMBL" id="DVJS01000059">
    <property type="protein sequence ID" value="HIS96873.1"/>
    <property type="molecule type" value="Genomic_DNA"/>
</dbReference>
<reference evidence="1" key="1">
    <citation type="submission" date="2020-10" db="EMBL/GenBank/DDBJ databases">
        <authorList>
            <person name="Gilroy R."/>
        </authorList>
    </citation>
    <scope>NUCLEOTIDE SEQUENCE</scope>
    <source>
        <strain evidence="1">ChiHecec3B27-6122</strain>
    </source>
</reference>
<reference evidence="1" key="2">
    <citation type="journal article" date="2021" name="PeerJ">
        <title>Extensive microbial diversity within the chicken gut microbiome revealed by metagenomics and culture.</title>
        <authorList>
            <person name="Gilroy R."/>
            <person name="Ravi A."/>
            <person name="Getino M."/>
            <person name="Pursley I."/>
            <person name="Horton D.L."/>
            <person name="Alikhan N.F."/>
            <person name="Baker D."/>
            <person name="Gharbi K."/>
            <person name="Hall N."/>
            <person name="Watson M."/>
            <person name="Adriaenssens E.M."/>
            <person name="Foster-Nyarko E."/>
            <person name="Jarju S."/>
            <person name="Secka A."/>
            <person name="Antonio M."/>
            <person name="Oren A."/>
            <person name="Chaudhuri R.R."/>
            <person name="La Ragione R."/>
            <person name="Hildebrand F."/>
            <person name="Pallen M.J."/>
        </authorList>
    </citation>
    <scope>NUCLEOTIDE SEQUENCE</scope>
    <source>
        <strain evidence="1">ChiHecec3B27-6122</strain>
    </source>
</reference>
<accession>A0A9D1G3Y9</accession>
<dbReference type="Pfam" id="PF04025">
    <property type="entry name" value="RemA-like"/>
    <property type="match status" value="1"/>
</dbReference>
<protein>
    <submittedName>
        <fullName evidence="1">DUF370 domain-containing protein</fullName>
    </submittedName>
</protein>
<dbReference type="InterPro" id="IPR007169">
    <property type="entry name" value="RemA-like"/>
</dbReference>
<evidence type="ECO:0000313" key="1">
    <source>
        <dbReference type="EMBL" id="HIS96873.1"/>
    </source>
</evidence>
<comment type="caution">
    <text evidence="1">The sequence shown here is derived from an EMBL/GenBank/DDBJ whole genome shotgun (WGS) entry which is preliminary data.</text>
</comment>
<sequence length="80" mass="8713">MSYMNIGGGNVIRRSSIVAVCDIDNTTCSRATRELLAVSEKNGEVINAAEDLPRSFILCEEGGKRRVWLSSLSPAALSRR</sequence>